<dbReference type="eggNOG" id="ENOG5033VIF">
    <property type="taxonomic scope" value="Bacteria"/>
</dbReference>
<proteinExistence type="predicted"/>
<dbReference type="STRING" id="1086011.HJ01_03279"/>
<keyword evidence="2" id="KW-1185">Reference proteome</keyword>
<organism evidence="1 2">
    <name type="scientific">Flavobacterium frigoris (strain PS1)</name>
    <dbReference type="NCBI Taxonomy" id="1086011"/>
    <lineage>
        <taxon>Bacteria</taxon>
        <taxon>Pseudomonadati</taxon>
        <taxon>Bacteroidota</taxon>
        <taxon>Flavobacteriia</taxon>
        <taxon>Flavobacteriales</taxon>
        <taxon>Flavobacteriaceae</taxon>
        <taxon>Flavobacterium</taxon>
    </lineage>
</organism>
<dbReference type="OrthoDB" id="1324326at2"/>
<dbReference type="AlphaFoldDB" id="H7FVQ4"/>
<gene>
    <name evidence="1" type="ORF">HJ01_03279</name>
</gene>
<sequence length="627" mass="73929">MNQNIDKITDLIHYTFENRKGKYKFSEILDHVVLLKQGVLKIVEKDLQYLEINLDSFLFNELLLNIAETELKRKLPDNIVDTFLFIDDFEKYLKNKYCIDDSSKEFTNSINALKAFVLTILNNQLCVYDFYVEFIKDKKQKRRDSSNFIDPYFQFLIITNACEEVILSSCIEYNNSEKHPSNYIYNFLRGLGKNHSTLAKQLAEFGIKNDFQKYSVLIPNLFIGLYNEGHNDTFDDSILIFEKDPITALKAFSGYNLSNGSDIKQLFELLNKIEPITIELVNLKSVLFCNFIENDNASAEIKENSIKELVKLLKSEDHKKADSAFQNIQYSLEKYEYEKYYLLNVYLNNTQNFNVFNYFFHNFKNPQYLFDILIKRYDASGFRDSIDLFKNSLNHFLDTNKEETEEQILDLFNFRKYSLLAVKIILSTHGGVHQVNLLKLSEKQAQLFAIDSICNYPHSIDDLLPLLLKLKESNLKEVKDYLQTKLAELIFEVYQESLLDLIKKNLTNSKKDKDFLIPLQKAFDEYSKMREFKAKIKDLDPKENERNLMDLYYRLEHENQAKMMKNIDKDKNSFLSMMKNMVIVRGRAWKNDDSEDILPLGYFESSMMIDTRAYKNPPVYEQNLENF</sequence>
<comment type="caution">
    <text evidence="1">The sequence shown here is derived from an EMBL/GenBank/DDBJ whole genome shotgun (WGS) entry which is preliminary data.</text>
</comment>
<dbReference type="Proteomes" id="UP000005566">
    <property type="component" value="Unassembled WGS sequence"/>
</dbReference>
<evidence type="ECO:0000313" key="2">
    <source>
        <dbReference type="Proteomes" id="UP000005566"/>
    </source>
</evidence>
<dbReference type="RefSeq" id="WP_007139456.1">
    <property type="nucleotide sequence ID" value="NZ_AHKF01000025.1"/>
</dbReference>
<dbReference type="EMBL" id="AHKF01000025">
    <property type="protein sequence ID" value="EIA07476.1"/>
    <property type="molecule type" value="Genomic_DNA"/>
</dbReference>
<evidence type="ECO:0000313" key="1">
    <source>
        <dbReference type="EMBL" id="EIA07476.1"/>
    </source>
</evidence>
<name>H7FVQ4_FLAFP</name>
<protein>
    <submittedName>
        <fullName evidence="1">Uncharacterized protein</fullName>
    </submittedName>
</protein>
<dbReference type="PATRIC" id="fig|1086011.3.peg.3212"/>
<reference evidence="1 2" key="1">
    <citation type="journal article" date="2014" name="Acta Crystallogr. D">
        <title>Structure-based characterization and antifreeze properties of a hyperactive ice-binding protein from the Antarctic bacterium Flavobacterium frigoris PS1.</title>
        <authorList>
            <person name="Do H."/>
            <person name="Kim S.J."/>
            <person name="Kim H.J."/>
            <person name="Lee J.H."/>
        </authorList>
    </citation>
    <scope>NUCLEOTIDE SEQUENCE [LARGE SCALE GENOMIC DNA]</scope>
    <source>
        <strain evidence="1 2">PS1</strain>
    </source>
</reference>
<accession>H7FVQ4</accession>